<organism evidence="2 3">
    <name type="scientific">Coccomyxa subellipsoidea (strain C-169)</name>
    <name type="common">Green microalga</name>
    <dbReference type="NCBI Taxonomy" id="574566"/>
    <lineage>
        <taxon>Eukaryota</taxon>
        <taxon>Viridiplantae</taxon>
        <taxon>Chlorophyta</taxon>
        <taxon>core chlorophytes</taxon>
        <taxon>Trebouxiophyceae</taxon>
        <taxon>Trebouxiophyceae incertae sedis</taxon>
        <taxon>Coccomyxaceae</taxon>
        <taxon>Coccomyxa</taxon>
        <taxon>Coccomyxa subellipsoidea</taxon>
    </lineage>
</organism>
<dbReference type="GeneID" id="17038015"/>
<feature type="transmembrane region" description="Helical" evidence="1">
    <location>
        <begin position="40"/>
        <end position="61"/>
    </location>
</feature>
<reference evidence="2 3" key="1">
    <citation type="journal article" date="2012" name="Genome Biol.">
        <title>The genome of the polar eukaryotic microalga coccomyxa subellipsoidea reveals traits of cold adaptation.</title>
        <authorList>
            <person name="Blanc G."/>
            <person name="Agarkova I."/>
            <person name="Grimwood J."/>
            <person name="Kuo A."/>
            <person name="Brueggeman A."/>
            <person name="Dunigan D."/>
            <person name="Gurnon J."/>
            <person name="Ladunga I."/>
            <person name="Lindquist E."/>
            <person name="Lucas S."/>
            <person name="Pangilinan J."/>
            <person name="Proschold T."/>
            <person name="Salamov A."/>
            <person name="Schmutz J."/>
            <person name="Weeks D."/>
            <person name="Yamada T."/>
            <person name="Claverie J.M."/>
            <person name="Grigoriev I."/>
            <person name="Van Etten J."/>
            <person name="Lomsadze A."/>
            <person name="Borodovsky M."/>
        </authorList>
    </citation>
    <scope>NUCLEOTIDE SEQUENCE [LARGE SCALE GENOMIC DNA]</scope>
    <source>
        <strain evidence="2 3">C-169</strain>
    </source>
</reference>
<sequence>MRQLELYLYHLIPLKNGVNALPLMPLLFPDGMSERTLLLSIWAVLWVGVGVLLPCSYVYSCQLSSRRLWRRAELKRQHLRQLPYGKCPAAKFDASMNLVPVWTEYLPAIWRVQGCQMLRGKSKYEPCANLGPVSARKEELHRAF</sequence>
<name>I0YNF4_COCSC</name>
<gene>
    <name evidence="2" type="ORF">COCSUDRAFT_44326</name>
</gene>
<dbReference type="KEGG" id="csl:COCSUDRAFT_44326"/>
<dbReference type="AlphaFoldDB" id="I0YNF4"/>
<keyword evidence="1" id="KW-0472">Membrane</keyword>
<keyword evidence="1" id="KW-0812">Transmembrane</keyword>
<dbReference type="Proteomes" id="UP000007264">
    <property type="component" value="Unassembled WGS sequence"/>
</dbReference>
<evidence type="ECO:0000313" key="3">
    <source>
        <dbReference type="Proteomes" id="UP000007264"/>
    </source>
</evidence>
<comment type="caution">
    <text evidence="2">The sequence shown here is derived from an EMBL/GenBank/DDBJ whole genome shotgun (WGS) entry which is preliminary data.</text>
</comment>
<dbReference type="EMBL" id="AGSI01000017">
    <property type="protein sequence ID" value="EIE19923.1"/>
    <property type="molecule type" value="Genomic_DNA"/>
</dbReference>
<proteinExistence type="predicted"/>
<protein>
    <submittedName>
        <fullName evidence="2">Uncharacterized protein</fullName>
    </submittedName>
</protein>
<evidence type="ECO:0000313" key="2">
    <source>
        <dbReference type="EMBL" id="EIE19923.1"/>
    </source>
</evidence>
<dbReference type="RefSeq" id="XP_005644467.1">
    <property type="nucleotide sequence ID" value="XM_005644410.1"/>
</dbReference>
<feature type="transmembrane region" description="Helical" evidence="1">
    <location>
        <begin position="7"/>
        <end position="28"/>
    </location>
</feature>
<keyword evidence="3" id="KW-1185">Reference proteome</keyword>
<accession>I0YNF4</accession>
<keyword evidence="1" id="KW-1133">Transmembrane helix</keyword>
<evidence type="ECO:0000256" key="1">
    <source>
        <dbReference type="SAM" id="Phobius"/>
    </source>
</evidence>
<dbReference type="OrthoDB" id="519778at2759"/>